<dbReference type="RefSeq" id="WP_007255164.1">
    <property type="nucleotide sequence ID" value="NZ_CH724107.1"/>
</dbReference>
<evidence type="ECO:0000256" key="3">
    <source>
        <dbReference type="ARBA" id="ARBA00023125"/>
    </source>
</evidence>
<name>Q2CI15_OCEGH</name>
<comment type="similarity">
    <text evidence="1">Belongs to the LysR transcriptional regulatory family.</text>
</comment>
<comment type="caution">
    <text evidence="6">The sequence shown here is derived from an EMBL/GenBank/DDBJ whole genome shotgun (WGS) entry which is preliminary data.</text>
</comment>
<keyword evidence="3" id="KW-0238">DNA-binding</keyword>
<dbReference type="Gene3D" id="1.10.10.10">
    <property type="entry name" value="Winged helix-like DNA-binding domain superfamily/Winged helix DNA-binding domain"/>
    <property type="match status" value="1"/>
</dbReference>
<dbReference type="Pfam" id="PF03466">
    <property type="entry name" value="LysR_substrate"/>
    <property type="match status" value="1"/>
</dbReference>
<dbReference type="GO" id="GO:0003677">
    <property type="term" value="F:DNA binding"/>
    <property type="evidence" value="ECO:0007669"/>
    <property type="project" value="UniProtKB-KW"/>
</dbReference>
<reference evidence="6 7" key="1">
    <citation type="journal article" date="2010" name="J. Bacteriol.">
        <title>Genome sequences of Oceanicola granulosus HTCC2516(T) and Oceanicola batsensis HTCC2597(TDelta).</title>
        <authorList>
            <person name="Thrash J.C."/>
            <person name="Cho J.C."/>
            <person name="Vergin K.L."/>
            <person name="Giovannoni S.J."/>
        </authorList>
    </citation>
    <scope>NUCLEOTIDE SEQUENCE [LARGE SCALE GENOMIC DNA]</scope>
    <source>
        <strain evidence="7">ATCC BAA-861 / DSM 15982 / KCTC 12143 / HTCC2516</strain>
    </source>
</reference>
<dbReference type="GO" id="GO:0005829">
    <property type="term" value="C:cytosol"/>
    <property type="evidence" value="ECO:0007669"/>
    <property type="project" value="TreeGrafter"/>
</dbReference>
<dbReference type="InterPro" id="IPR036390">
    <property type="entry name" value="WH_DNA-bd_sf"/>
</dbReference>
<dbReference type="PRINTS" id="PR00039">
    <property type="entry name" value="HTHLYSR"/>
</dbReference>
<sequence>MSHDLAKLQLRHYRLIDAIASQGQLSVAAEVLAVSQPAASRMLAEVERTLGAPLFERHPKGMRPTPLGEVLARRARWLVSELDEAAAELAAFRAGRFGTVRIGAVTGAAVAIVAPAIRALGVERADTDIHVEVGPSGELMAALEAGELDFAVCRLAQGFDARTFELLDSHVEEVRLVVREGHPLPRHRVPLAALAGAGWVIQSSGTPMRAAMEAAYVAAGLAPPTEIVNTSSTLVTMALLAQSDLVAPVAREVAELIAGPGMPLRRLALDREIVISPYHLIRHRARPLTPLAARLMALVTERMTG</sequence>
<keyword evidence="7" id="KW-1185">Reference proteome</keyword>
<dbReference type="InterPro" id="IPR005119">
    <property type="entry name" value="LysR_subst-bd"/>
</dbReference>
<evidence type="ECO:0000259" key="5">
    <source>
        <dbReference type="PROSITE" id="PS50931"/>
    </source>
</evidence>
<gene>
    <name evidence="6" type="ORF">OG2516_08197</name>
</gene>
<keyword evidence="4" id="KW-0804">Transcription</keyword>
<dbReference type="PANTHER" id="PTHR30419:SF8">
    <property type="entry name" value="NITROGEN ASSIMILATION TRANSCRIPTIONAL ACTIVATOR-RELATED"/>
    <property type="match status" value="1"/>
</dbReference>
<dbReference type="Gene3D" id="3.40.190.290">
    <property type="match status" value="1"/>
</dbReference>
<dbReference type="InterPro" id="IPR050950">
    <property type="entry name" value="HTH-type_LysR_regulators"/>
</dbReference>
<keyword evidence="2" id="KW-0805">Transcription regulation</keyword>
<dbReference type="GO" id="GO:0003700">
    <property type="term" value="F:DNA-binding transcription factor activity"/>
    <property type="evidence" value="ECO:0007669"/>
    <property type="project" value="InterPro"/>
</dbReference>
<proteinExistence type="inferred from homology"/>
<dbReference type="HOGENOM" id="CLU_039613_6_0_5"/>
<dbReference type="eggNOG" id="COG0583">
    <property type="taxonomic scope" value="Bacteria"/>
</dbReference>
<dbReference type="Pfam" id="PF00126">
    <property type="entry name" value="HTH_1"/>
    <property type="match status" value="1"/>
</dbReference>
<dbReference type="PANTHER" id="PTHR30419">
    <property type="entry name" value="HTH-TYPE TRANSCRIPTIONAL REGULATOR YBHD"/>
    <property type="match status" value="1"/>
</dbReference>
<evidence type="ECO:0000256" key="1">
    <source>
        <dbReference type="ARBA" id="ARBA00009437"/>
    </source>
</evidence>
<dbReference type="SUPFAM" id="SSF46785">
    <property type="entry name" value="Winged helix' DNA-binding domain"/>
    <property type="match status" value="1"/>
</dbReference>
<evidence type="ECO:0000313" key="7">
    <source>
        <dbReference type="Proteomes" id="UP000003635"/>
    </source>
</evidence>
<feature type="domain" description="HTH lysR-type" evidence="5">
    <location>
        <begin position="8"/>
        <end position="65"/>
    </location>
</feature>
<dbReference type="STRING" id="314256.OG2516_08197"/>
<accession>Q2CI15</accession>
<dbReference type="EMBL" id="AAOT01000004">
    <property type="protein sequence ID" value="EAR52443.1"/>
    <property type="molecule type" value="Genomic_DNA"/>
</dbReference>
<dbReference type="Proteomes" id="UP000003635">
    <property type="component" value="Unassembled WGS sequence"/>
</dbReference>
<evidence type="ECO:0000256" key="4">
    <source>
        <dbReference type="ARBA" id="ARBA00023163"/>
    </source>
</evidence>
<dbReference type="SUPFAM" id="SSF53850">
    <property type="entry name" value="Periplasmic binding protein-like II"/>
    <property type="match status" value="1"/>
</dbReference>
<dbReference type="InterPro" id="IPR000847">
    <property type="entry name" value="LysR_HTH_N"/>
</dbReference>
<evidence type="ECO:0000256" key="2">
    <source>
        <dbReference type="ARBA" id="ARBA00023015"/>
    </source>
</evidence>
<protein>
    <submittedName>
        <fullName evidence="6">Probable transcriptional regulator, lysR family, possible activator of the expression of chvE protein</fullName>
    </submittedName>
</protein>
<dbReference type="PROSITE" id="PS50931">
    <property type="entry name" value="HTH_LYSR"/>
    <property type="match status" value="1"/>
</dbReference>
<evidence type="ECO:0000313" key="6">
    <source>
        <dbReference type="EMBL" id="EAR52443.1"/>
    </source>
</evidence>
<organism evidence="6 7">
    <name type="scientific">Oceanicola granulosus (strain ATCC BAA-861 / DSM 15982 / KCTC 12143 / HTCC2516)</name>
    <dbReference type="NCBI Taxonomy" id="314256"/>
    <lineage>
        <taxon>Bacteria</taxon>
        <taxon>Pseudomonadati</taxon>
        <taxon>Pseudomonadota</taxon>
        <taxon>Alphaproteobacteria</taxon>
        <taxon>Rhodobacterales</taxon>
        <taxon>Roseobacteraceae</taxon>
        <taxon>Oceanicola</taxon>
    </lineage>
</organism>
<dbReference type="InterPro" id="IPR036388">
    <property type="entry name" value="WH-like_DNA-bd_sf"/>
</dbReference>
<dbReference type="AlphaFoldDB" id="Q2CI15"/>